<keyword evidence="4" id="KW-1185">Reference proteome</keyword>
<organism evidence="3 4">
    <name type="scientific">Posidoniimonas polymericola</name>
    <dbReference type="NCBI Taxonomy" id="2528002"/>
    <lineage>
        <taxon>Bacteria</taxon>
        <taxon>Pseudomonadati</taxon>
        <taxon>Planctomycetota</taxon>
        <taxon>Planctomycetia</taxon>
        <taxon>Pirellulales</taxon>
        <taxon>Lacipirellulaceae</taxon>
        <taxon>Posidoniimonas</taxon>
    </lineage>
</organism>
<feature type="chain" id="PRO_5022886612" description="Glycoside-hydrolase family GH114 TIM-barrel domain-containing protein" evidence="1">
    <location>
        <begin position="31"/>
        <end position="492"/>
    </location>
</feature>
<reference evidence="3 4" key="1">
    <citation type="submission" date="2019-02" db="EMBL/GenBank/DDBJ databases">
        <title>Deep-cultivation of Planctomycetes and their phenomic and genomic characterization uncovers novel biology.</title>
        <authorList>
            <person name="Wiegand S."/>
            <person name="Jogler M."/>
            <person name="Boedeker C."/>
            <person name="Pinto D."/>
            <person name="Vollmers J."/>
            <person name="Rivas-Marin E."/>
            <person name="Kohn T."/>
            <person name="Peeters S.H."/>
            <person name="Heuer A."/>
            <person name="Rast P."/>
            <person name="Oberbeckmann S."/>
            <person name="Bunk B."/>
            <person name="Jeske O."/>
            <person name="Meyerdierks A."/>
            <person name="Storesund J.E."/>
            <person name="Kallscheuer N."/>
            <person name="Luecker S."/>
            <person name="Lage O.M."/>
            <person name="Pohl T."/>
            <person name="Merkel B.J."/>
            <person name="Hornburger P."/>
            <person name="Mueller R.-W."/>
            <person name="Bruemmer F."/>
            <person name="Labrenz M."/>
            <person name="Spormann A.M."/>
            <person name="Op Den Camp H."/>
            <person name="Overmann J."/>
            <person name="Amann R."/>
            <person name="Jetten M.S.M."/>
            <person name="Mascher T."/>
            <person name="Medema M.H."/>
            <person name="Devos D.P."/>
            <person name="Kaster A.-K."/>
            <person name="Ovreas L."/>
            <person name="Rohde M."/>
            <person name="Galperin M.Y."/>
            <person name="Jogler C."/>
        </authorList>
    </citation>
    <scope>NUCLEOTIDE SEQUENCE [LARGE SCALE GENOMIC DNA]</scope>
    <source>
        <strain evidence="3 4">Pla123a</strain>
    </source>
</reference>
<keyword evidence="1" id="KW-0732">Signal</keyword>
<evidence type="ECO:0000256" key="1">
    <source>
        <dbReference type="SAM" id="SignalP"/>
    </source>
</evidence>
<dbReference type="InterPro" id="IPR036439">
    <property type="entry name" value="Dockerin_dom_sf"/>
</dbReference>
<proteinExistence type="predicted"/>
<dbReference type="InterPro" id="IPR018247">
    <property type="entry name" value="EF_Hand_1_Ca_BS"/>
</dbReference>
<dbReference type="OrthoDB" id="30037at2"/>
<dbReference type="Gene3D" id="1.10.1330.10">
    <property type="entry name" value="Dockerin domain"/>
    <property type="match status" value="1"/>
</dbReference>
<dbReference type="EMBL" id="SJPO01000005">
    <property type="protein sequence ID" value="TWT76953.1"/>
    <property type="molecule type" value="Genomic_DNA"/>
</dbReference>
<dbReference type="InterPro" id="IPR004352">
    <property type="entry name" value="GH114_TIM-barrel"/>
</dbReference>
<dbReference type="RefSeq" id="WP_146587134.1">
    <property type="nucleotide sequence ID" value="NZ_SJPO01000005.1"/>
</dbReference>
<evidence type="ECO:0000259" key="2">
    <source>
        <dbReference type="Pfam" id="PF03537"/>
    </source>
</evidence>
<accession>A0A5C5YQ07</accession>
<feature type="domain" description="Glycoside-hydrolase family GH114 TIM-barrel" evidence="2">
    <location>
        <begin position="47"/>
        <end position="354"/>
    </location>
</feature>
<dbReference type="Gene3D" id="3.20.20.70">
    <property type="entry name" value="Aldolase class I"/>
    <property type="match status" value="1"/>
</dbReference>
<dbReference type="SUPFAM" id="SSF63446">
    <property type="entry name" value="Type I dockerin domain"/>
    <property type="match status" value="1"/>
</dbReference>
<evidence type="ECO:0000313" key="3">
    <source>
        <dbReference type="EMBL" id="TWT76953.1"/>
    </source>
</evidence>
<sequence precursor="true">MKLSGRSDSTPRFLARLGLLVAAFSAPAAADGATAATSDGPVLVRDWGYQLQGGPGEEGLQPAGLAAAPHDLIVMDFSAYGDEGSKFTAQQIADVKHSVGGDGSRRAAVAYVSIGEASEFRSYWDAGWTASGAADSPLTAAAPNWLGPTNPDWPESRKVRYWDPAWQTAIFNEGGTGWLDQVVSQGFDGAYLDIVDAYYFWGNEAQPADARPGDPLNGQAAARRMAEFVVAMTAHARQTNPQFFVIPQNGEFILSDLANGPSPQPADGQLRADYLDAMFAIGIEDIYYRGDADVNNPLNVDADKVQVLKDDFLAAGKAVLVVDYLSTPGSVASFESLARSDQFVPYAAPTRDLDRLGPPAPSLAADFNQDGVIDAQDLAVWAASYAATAGLDADANHDGRIDAADYTAWRDAAAALNPALTSTPEPSGTAILVVLLALWPRQKLRRIALTLCQKSTCRRRPTAGWDSSRAARNGRRRLPYEGAVVVSGGSDS</sequence>
<dbReference type="PANTHER" id="PTHR35882">
    <property type="entry name" value="PELA"/>
    <property type="match status" value="1"/>
</dbReference>
<name>A0A5C5YQ07_9BACT</name>
<dbReference type="InterPro" id="IPR017853">
    <property type="entry name" value="GH"/>
</dbReference>
<comment type="caution">
    <text evidence="3">The sequence shown here is derived from an EMBL/GenBank/DDBJ whole genome shotgun (WGS) entry which is preliminary data.</text>
</comment>
<evidence type="ECO:0000313" key="4">
    <source>
        <dbReference type="Proteomes" id="UP000318478"/>
    </source>
</evidence>
<dbReference type="PROSITE" id="PS00018">
    <property type="entry name" value="EF_HAND_1"/>
    <property type="match status" value="2"/>
</dbReference>
<protein>
    <recommendedName>
        <fullName evidence="2">Glycoside-hydrolase family GH114 TIM-barrel domain-containing protein</fullName>
    </recommendedName>
</protein>
<dbReference type="SUPFAM" id="SSF51445">
    <property type="entry name" value="(Trans)glycosidases"/>
    <property type="match status" value="1"/>
</dbReference>
<gene>
    <name evidence="3" type="ORF">Pla123a_23780</name>
</gene>
<feature type="signal peptide" evidence="1">
    <location>
        <begin position="1"/>
        <end position="30"/>
    </location>
</feature>
<dbReference type="PANTHER" id="PTHR35882:SF2">
    <property type="entry name" value="PELA"/>
    <property type="match status" value="1"/>
</dbReference>
<dbReference type="Proteomes" id="UP000318478">
    <property type="component" value="Unassembled WGS sequence"/>
</dbReference>
<dbReference type="GO" id="GO:0000272">
    <property type="term" value="P:polysaccharide catabolic process"/>
    <property type="evidence" value="ECO:0007669"/>
    <property type="project" value="InterPro"/>
</dbReference>
<dbReference type="Pfam" id="PF03537">
    <property type="entry name" value="Glyco_hydro_114"/>
    <property type="match status" value="1"/>
</dbReference>
<dbReference type="InterPro" id="IPR013785">
    <property type="entry name" value="Aldolase_TIM"/>
</dbReference>
<dbReference type="AlphaFoldDB" id="A0A5C5YQ07"/>